<sequence length="396" mass="46721">MSSSPEKIYGVKEPKKKTIYDAIYEYTVVKYDIRFDELGHEFQISFKDQNQWEILETNSFLIELAQSNIEVNPAKLEIFLRSHFIPRFNPIAEYFKKLPKWYGEDHIGALASYLPLKEPNLFIYHFRKWLVRAVKCALEQDYFNKQCLVLVHPQQNSGKSTWCRFLCPPALSRYFAEDMTTDKDARIQLTKNFLINLDELSILAKKEINALKAYFSKTMINERLPYDRKNTTLYRTCSFIGSTNRATFLNDETGSVRWLCFELEGRIDFSYSWKVDINNIWSQAFHLAYIDEEFYPELTINDIIHNEERNKSFRETSMEEELLIKYYTPSSDPADFKTASDLVIQLACINPRLNMYSMGRALKSVGYERVKSKESRVYGYLVRQRFKSTPLDILLK</sequence>
<comment type="caution">
    <text evidence="2">The sequence shown here is derived from an EMBL/GenBank/DDBJ whole genome shotgun (WGS) entry which is preliminary data.</text>
</comment>
<feature type="domain" description="Virulence-associated protein E-like" evidence="1">
    <location>
        <begin position="98"/>
        <end position="292"/>
    </location>
</feature>
<reference evidence="2 3" key="1">
    <citation type="submission" date="2023-09" db="EMBL/GenBank/DDBJ databases">
        <authorList>
            <person name="Rey-Velasco X."/>
        </authorList>
    </citation>
    <scope>NUCLEOTIDE SEQUENCE [LARGE SCALE GENOMIC DNA]</scope>
    <source>
        <strain evidence="2 3">F363</strain>
    </source>
</reference>
<accession>A0ABU3CDY6</accession>
<dbReference type="EMBL" id="JAVRHQ010000028">
    <property type="protein sequence ID" value="MDT0644534.1"/>
    <property type="molecule type" value="Genomic_DNA"/>
</dbReference>
<evidence type="ECO:0000313" key="3">
    <source>
        <dbReference type="Proteomes" id="UP001262889"/>
    </source>
</evidence>
<organism evidence="2 3">
    <name type="scientific">Autumnicola tepida</name>
    <dbReference type="NCBI Taxonomy" id="3075595"/>
    <lineage>
        <taxon>Bacteria</taxon>
        <taxon>Pseudomonadati</taxon>
        <taxon>Bacteroidota</taxon>
        <taxon>Flavobacteriia</taxon>
        <taxon>Flavobacteriales</taxon>
        <taxon>Flavobacteriaceae</taxon>
        <taxon>Autumnicola</taxon>
    </lineage>
</organism>
<evidence type="ECO:0000259" key="1">
    <source>
        <dbReference type="Pfam" id="PF05272"/>
    </source>
</evidence>
<gene>
    <name evidence="2" type="ORF">RM553_16965</name>
</gene>
<protein>
    <submittedName>
        <fullName evidence="2">VapE family protein</fullName>
    </submittedName>
</protein>
<dbReference type="RefSeq" id="WP_311536151.1">
    <property type="nucleotide sequence ID" value="NZ_JAVRHQ010000028.1"/>
</dbReference>
<keyword evidence="3" id="KW-1185">Reference proteome</keyword>
<dbReference type="Proteomes" id="UP001262889">
    <property type="component" value="Unassembled WGS sequence"/>
</dbReference>
<dbReference type="InterPro" id="IPR007936">
    <property type="entry name" value="VapE-like_dom"/>
</dbReference>
<dbReference type="Pfam" id="PF05272">
    <property type="entry name" value="VapE-like_dom"/>
    <property type="match status" value="1"/>
</dbReference>
<proteinExistence type="predicted"/>
<evidence type="ECO:0000313" key="2">
    <source>
        <dbReference type="EMBL" id="MDT0644534.1"/>
    </source>
</evidence>
<dbReference type="PANTHER" id="PTHR34985">
    <property type="entry name" value="SLR0554 PROTEIN"/>
    <property type="match status" value="1"/>
</dbReference>
<name>A0ABU3CDY6_9FLAO</name>
<dbReference type="PANTHER" id="PTHR34985:SF1">
    <property type="entry name" value="SLR0554 PROTEIN"/>
    <property type="match status" value="1"/>
</dbReference>